<sequence length="20" mass="2288">MDVKCPGCYRSPLYSAMPRL</sequence>
<protein>
    <submittedName>
        <fullName evidence="1">Uncharacterized protein</fullName>
    </submittedName>
</protein>
<dbReference type="AlphaFoldDB" id="A0A0E9TX07"/>
<reference evidence="1" key="2">
    <citation type="journal article" date="2015" name="Fish Shellfish Immunol.">
        <title>Early steps in the European eel (Anguilla anguilla)-Vibrio vulnificus interaction in the gills: Role of the RtxA13 toxin.</title>
        <authorList>
            <person name="Callol A."/>
            <person name="Pajuelo D."/>
            <person name="Ebbesson L."/>
            <person name="Teles M."/>
            <person name="MacKenzie S."/>
            <person name="Amaro C."/>
        </authorList>
    </citation>
    <scope>NUCLEOTIDE SEQUENCE</scope>
</reference>
<proteinExistence type="predicted"/>
<organism evidence="1">
    <name type="scientific">Anguilla anguilla</name>
    <name type="common">European freshwater eel</name>
    <name type="synonym">Muraena anguilla</name>
    <dbReference type="NCBI Taxonomy" id="7936"/>
    <lineage>
        <taxon>Eukaryota</taxon>
        <taxon>Metazoa</taxon>
        <taxon>Chordata</taxon>
        <taxon>Craniata</taxon>
        <taxon>Vertebrata</taxon>
        <taxon>Euteleostomi</taxon>
        <taxon>Actinopterygii</taxon>
        <taxon>Neopterygii</taxon>
        <taxon>Teleostei</taxon>
        <taxon>Anguilliformes</taxon>
        <taxon>Anguillidae</taxon>
        <taxon>Anguilla</taxon>
    </lineage>
</organism>
<evidence type="ECO:0000313" key="1">
    <source>
        <dbReference type="EMBL" id="JAH57450.1"/>
    </source>
</evidence>
<accession>A0A0E9TX07</accession>
<reference evidence="1" key="1">
    <citation type="submission" date="2014-11" db="EMBL/GenBank/DDBJ databases">
        <authorList>
            <person name="Amaro Gonzalez C."/>
        </authorList>
    </citation>
    <scope>NUCLEOTIDE SEQUENCE</scope>
</reference>
<dbReference type="EMBL" id="GBXM01051127">
    <property type="protein sequence ID" value="JAH57450.1"/>
    <property type="molecule type" value="Transcribed_RNA"/>
</dbReference>
<name>A0A0E9TX07_ANGAN</name>